<gene>
    <name evidence="10" type="ORF">H8E19_09600</name>
</gene>
<name>A0A8J6MZU7_9DELT</name>
<evidence type="ECO:0000256" key="4">
    <source>
        <dbReference type="ARBA" id="ARBA00022679"/>
    </source>
</evidence>
<dbReference type="Proteomes" id="UP000650524">
    <property type="component" value="Unassembled WGS sequence"/>
</dbReference>
<feature type="transmembrane region" description="Helical" evidence="8">
    <location>
        <begin position="550"/>
        <end position="569"/>
    </location>
</feature>
<evidence type="ECO:0000256" key="1">
    <source>
        <dbReference type="ARBA" id="ARBA00004651"/>
    </source>
</evidence>
<feature type="domain" description="GtrA/DPMS transmembrane" evidence="9">
    <location>
        <begin position="24"/>
        <end position="147"/>
    </location>
</feature>
<evidence type="ECO:0000313" key="10">
    <source>
        <dbReference type="EMBL" id="MBC8177645.1"/>
    </source>
</evidence>
<feature type="transmembrane region" description="Helical" evidence="8">
    <location>
        <begin position="475"/>
        <end position="492"/>
    </location>
</feature>
<keyword evidence="3" id="KW-0328">Glycosyltransferase</keyword>
<dbReference type="EMBL" id="JACNJD010000222">
    <property type="protein sequence ID" value="MBC8177645.1"/>
    <property type="molecule type" value="Genomic_DNA"/>
</dbReference>
<comment type="caution">
    <text evidence="10">The sequence shown here is derived from an EMBL/GenBank/DDBJ whole genome shotgun (WGS) entry which is preliminary data.</text>
</comment>
<comment type="subcellular location">
    <subcellularLocation>
        <location evidence="1">Cell membrane</location>
        <topology evidence="1">Multi-pass membrane protein</topology>
    </subcellularLocation>
</comment>
<dbReference type="GO" id="GO:0016763">
    <property type="term" value="F:pentosyltransferase activity"/>
    <property type="evidence" value="ECO:0007669"/>
    <property type="project" value="TreeGrafter"/>
</dbReference>
<feature type="transmembrane region" description="Helical" evidence="8">
    <location>
        <begin position="125"/>
        <end position="146"/>
    </location>
</feature>
<feature type="transmembrane region" description="Helical" evidence="8">
    <location>
        <begin position="166"/>
        <end position="186"/>
    </location>
</feature>
<keyword evidence="5 8" id="KW-0812">Transmembrane</keyword>
<evidence type="ECO:0000256" key="3">
    <source>
        <dbReference type="ARBA" id="ARBA00022676"/>
    </source>
</evidence>
<dbReference type="AlphaFoldDB" id="A0A8J6MZU7"/>
<feature type="transmembrane region" description="Helical" evidence="8">
    <location>
        <begin position="97"/>
        <end position="119"/>
    </location>
</feature>
<accession>A0A8J6MZU7</accession>
<dbReference type="InterPro" id="IPR007267">
    <property type="entry name" value="GtrA_DPMS_TM"/>
</dbReference>
<feature type="transmembrane region" description="Helical" evidence="8">
    <location>
        <begin position="381"/>
        <end position="399"/>
    </location>
</feature>
<feature type="transmembrane region" description="Helical" evidence="8">
    <location>
        <begin position="21"/>
        <end position="48"/>
    </location>
</feature>
<feature type="transmembrane region" description="Helical" evidence="8">
    <location>
        <begin position="278"/>
        <end position="295"/>
    </location>
</feature>
<sequence length="718" mass="80793">MNRPLNSILSVISWSWHQRYRFFKFGTVGVSGIVINQAVIWLCYAHVFAAVENLSLRLNLSMAIGILLSMTNNFHWNRRWTWKDRERAQKLPIVHQYLQYAAANWAGIVAQVTITNLLIRWMPYLLANLFGIGMGCVVNFVLNDLWTYRRVHTGGIDPEAKNLERAVPAVPLTISGLIFALCTYLYGLASLHILRNGDELVYMHITRVTGMAKQWLPLQAIPGMRNTKPPLLFWQGLVSTDWGNHWSVVALRWPSVVWTFGTALLCGLLGWRLSGRDVFKGALAALFYLAFFSTYRYGRPYLTNPPETFWVFACFFTMLWWKPRSFDSRFLFPTILGVLAGMALLTKSFAQLLPIGVGLTCWHLHVRGWRVASFARHSLPGIVWTALVSLSMFSLWFLFDPDPAAIWREFVVGENVGKMAGSVGSWFAGLLWNGDTVWSLAGSWFFNAGLLAFPLFGLMAVCWKHRRTLLHEEKLLWIWVFAIFIVFCIPSQRSGRYLLEGMPALAVLLATRCRQVGRYTFVLTLAGAIAVLLSLGWISLLLAREVGIQAFSWWHFPLVVAAIAFSVTAMARPRWTAMCTPIAALSVFLTLTSFLSVFDGPLGTYETAVIKATADRVVWAPEKFRSKAETHRFLLPLAVVRGYPAGEKVPDAPVRGPDDLMVVQRPLGAPAPAGAMGSRIDITSRHKAWQIWEMATGNVKKHLFAREWVVPAGSLPAP</sequence>
<reference evidence="10 11" key="1">
    <citation type="submission" date="2020-08" db="EMBL/GenBank/DDBJ databases">
        <title>Bridging the membrane lipid divide: bacteria of the FCB group superphylum have the potential to synthesize archaeal ether lipids.</title>
        <authorList>
            <person name="Villanueva L."/>
            <person name="Von Meijenfeldt F.A.B."/>
            <person name="Westbye A.B."/>
            <person name="Yadav S."/>
            <person name="Hopmans E.C."/>
            <person name="Dutilh B.E."/>
            <person name="Sinninghe Damste J.S."/>
        </authorList>
    </citation>
    <scope>NUCLEOTIDE SEQUENCE [LARGE SCALE GENOMIC DNA]</scope>
    <source>
        <strain evidence="10">NIOZ-UU27</strain>
    </source>
</reference>
<feature type="transmembrane region" description="Helical" evidence="8">
    <location>
        <begin position="444"/>
        <end position="463"/>
    </location>
</feature>
<protein>
    <submittedName>
        <fullName evidence="10">GtrA family protein</fullName>
    </submittedName>
</protein>
<feature type="transmembrane region" description="Helical" evidence="8">
    <location>
        <begin position="330"/>
        <end position="346"/>
    </location>
</feature>
<keyword evidence="7 8" id="KW-0472">Membrane</keyword>
<feature type="transmembrane region" description="Helical" evidence="8">
    <location>
        <begin position="575"/>
        <end position="598"/>
    </location>
</feature>
<evidence type="ECO:0000256" key="6">
    <source>
        <dbReference type="ARBA" id="ARBA00022989"/>
    </source>
</evidence>
<dbReference type="PANTHER" id="PTHR33908:SF11">
    <property type="entry name" value="MEMBRANE PROTEIN"/>
    <property type="match status" value="1"/>
</dbReference>
<dbReference type="GO" id="GO:0005886">
    <property type="term" value="C:plasma membrane"/>
    <property type="evidence" value="ECO:0007669"/>
    <property type="project" value="UniProtKB-SubCell"/>
</dbReference>
<evidence type="ECO:0000313" key="11">
    <source>
        <dbReference type="Proteomes" id="UP000650524"/>
    </source>
</evidence>
<evidence type="ECO:0000256" key="2">
    <source>
        <dbReference type="ARBA" id="ARBA00022475"/>
    </source>
</evidence>
<feature type="transmembrane region" description="Helical" evidence="8">
    <location>
        <begin position="519"/>
        <end position="543"/>
    </location>
</feature>
<organism evidence="10 11">
    <name type="scientific">Candidatus Desulfacyla euxinica</name>
    <dbReference type="NCBI Taxonomy" id="2841693"/>
    <lineage>
        <taxon>Bacteria</taxon>
        <taxon>Deltaproteobacteria</taxon>
        <taxon>Candidatus Desulfacyla</taxon>
    </lineage>
</organism>
<evidence type="ECO:0000256" key="7">
    <source>
        <dbReference type="ARBA" id="ARBA00023136"/>
    </source>
</evidence>
<feature type="transmembrane region" description="Helical" evidence="8">
    <location>
        <begin position="251"/>
        <end position="271"/>
    </location>
</feature>
<evidence type="ECO:0000256" key="5">
    <source>
        <dbReference type="ARBA" id="ARBA00022692"/>
    </source>
</evidence>
<dbReference type="InterPro" id="IPR050297">
    <property type="entry name" value="LipidA_mod_glycosyltrf_83"/>
</dbReference>
<keyword evidence="4" id="KW-0808">Transferase</keyword>
<keyword evidence="2" id="KW-1003">Cell membrane</keyword>
<evidence type="ECO:0000256" key="8">
    <source>
        <dbReference type="SAM" id="Phobius"/>
    </source>
</evidence>
<keyword evidence="6 8" id="KW-1133">Transmembrane helix</keyword>
<feature type="transmembrane region" description="Helical" evidence="8">
    <location>
        <begin position="54"/>
        <end position="76"/>
    </location>
</feature>
<dbReference type="PANTHER" id="PTHR33908">
    <property type="entry name" value="MANNOSYLTRANSFERASE YKCB-RELATED"/>
    <property type="match status" value="1"/>
</dbReference>
<dbReference type="GO" id="GO:0009103">
    <property type="term" value="P:lipopolysaccharide biosynthetic process"/>
    <property type="evidence" value="ECO:0007669"/>
    <property type="project" value="UniProtKB-ARBA"/>
</dbReference>
<proteinExistence type="predicted"/>
<dbReference type="Pfam" id="PF04138">
    <property type="entry name" value="GtrA_DPMS_TM"/>
    <property type="match status" value="1"/>
</dbReference>
<evidence type="ECO:0000259" key="9">
    <source>
        <dbReference type="Pfam" id="PF04138"/>
    </source>
</evidence>